<keyword evidence="11" id="KW-0969">Cilium</keyword>
<keyword evidence="8 10" id="KW-1133">Transmembrane helix</keyword>
<dbReference type="AlphaFoldDB" id="A0A0A7REY0"/>
<keyword evidence="4 10" id="KW-1003">Cell membrane</keyword>
<evidence type="ECO:0000256" key="4">
    <source>
        <dbReference type="ARBA" id="ARBA00022475"/>
    </source>
</evidence>
<gene>
    <name evidence="11" type="primary">fliL</name>
</gene>
<name>A0A0A7REY0_9LACO</name>
<dbReference type="Pfam" id="PF03748">
    <property type="entry name" value="FliL"/>
    <property type="match status" value="1"/>
</dbReference>
<feature type="transmembrane region" description="Helical" evidence="10">
    <location>
        <begin position="18"/>
        <end position="39"/>
    </location>
</feature>
<evidence type="ECO:0000256" key="8">
    <source>
        <dbReference type="ARBA" id="ARBA00022989"/>
    </source>
</evidence>
<dbReference type="GO" id="GO:0006935">
    <property type="term" value="P:chemotaxis"/>
    <property type="evidence" value="ECO:0007669"/>
    <property type="project" value="UniProtKB-KW"/>
</dbReference>
<evidence type="ECO:0000256" key="10">
    <source>
        <dbReference type="RuleBase" id="RU364125"/>
    </source>
</evidence>
<evidence type="ECO:0000256" key="3">
    <source>
        <dbReference type="ARBA" id="ARBA00008281"/>
    </source>
</evidence>
<dbReference type="EMBL" id="KM886860">
    <property type="protein sequence ID" value="AJA33761.1"/>
    <property type="molecule type" value="Genomic_DNA"/>
</dbReference>
<dbReference type="GO" id="GO:0009425">
    <property type="term" value="C:bacterial-type flagellum basal body"/>
    <property type="evidence" value="ECO:0007669"/>
    <property type="project" value="InterPro"/>
</dbReference>
<dbReference type="PANTHER" id="PTHR35091:SF2">
    <property type="entry name" value="FLAGELLAR PROTEIN FLIL"/>
    <property type="match status" value="1"/>
</dbReference>
<dbReference type="GO" id="GO:0005886">
    <property type="term" value="C:plasma membrane"/>
    <property type="evidence" value="ECO:0007669"/>
    <property type="project" value="UniProtKB-SubCell"/>
</dbReference>
<keyword evidence="7 10" id="KW-0283">Flagellar rotation</keyword>
<keyword evidence="9 10" id="KW-0472">Membrane</keyword>
<keyword evidence="6 10" id="KW-0812">Transmembrane</keyword>
<protein>
    <recommendedName>
        <fullName evidence="10">Flagellar protein FliL</fullName>
    </recommendedName>
</protein>
<keyword evidence="11" id="KW-0966">Cell projection</keyword>
<proteinExistence type="inferred from homology"/>
<dbReference type="PANTHER" id="PTHR35091">
    <property type="entry name" value="FLAGELLAR PROTEIN FLIL"/>
    <property type="match status" value="1"/>
</dbReference>
<comment type="subcellular location">
    <subcellularLocation>
        <location evidence="2">Cell membrane</location>
        <topology evidence="2">Single-pass membrane protein</topology>
    </subcellularLocation>
</comment>
<evidence type="ECO:0000256" key="9">
    <source>
        <dbReference type="ARBA" id="ARBA00023136"/>
    </source>
</evidence>
<evidence type="ECO:0000256" key="6">
    <source>
        <dbReference type="ARBA" id="ARBA00022692"/>
    </source>
</evidence>
<evidence type="ECO:0000256" key="1">
    <source>
        <dbReference type="ARBA" id="ARBA00002254"/>
    </source>
</evidence>
<comment type="function">
    <text evidence="1 10">Controls the rotational direction of flagella during chemotaxis.</text>
</comment>
<organism evidence="11">
    <name type="scientific">Liquorilactobacillus aquaticus</name>
    <dbReference type="NCBI Taxonomy" id="392566"/>
    <lineage>
        <taxon>Bacteria</taxon>
        <taxon>Bacillati</taxon>
        <taxon>Bacillota</taxon>
        <taxon>Bacilli</taxon>
        <taxon>Lactobacillales</taxon>
        <taxon>Lactobacillaceae</taxon>
        <taxon>Liquorilactobacillus</taxon>
    </lineage>
</organism>
<evidence type="ECO:0000256" key="2">
    <source>
        <dbReference type="ARBA" id="ARBA00004162"/>
    </source>
</evidence>
<evidence type="ECO:0000256" key="5">
    <source>
        <dbReference type="ARBA" id="ARBA00022500"/>
    </source>
</evidence>
<dbReference type="GO" id="GO:0071978">
    <property type="term" value="P:bacterial-type flagellum-dependent swarming motility"/>
    <property type="evidence" value="ECO:0007669"/>
    <property type="project" value="TreeGrafter"/>
</dbReference>
<reference evidence="11" key="1">
    <citation type="journal article" date="2014" name="Appl. Environ. Microbiol.">
        <title>Detection and genomic characterization of motility in Lactobacillus curvatus: confirmation of motility in a species outside the Lactobacillus salivarius clade.</title>
        <authorList>
            <person name="Cousin F.J."/>
            <person name="Lynch S.M."/>
            <person name="Harris H.M."/>
            <person name="McCann A."/>
            <person name="Lynch D.B."/>
            <person name="Neville B.A."/>
            <person name="Irisawa T."/>
            <person name="Okada S."/>
            <person name="Endo A."/>
            <person name="O'Toole P.W."/>
        </authorList>
    </citation>
    <scope>NUCLEOTIDE SEQUENCE</scope>
    <source>
        <strain evidence="11">DSM 21051</strain>
    </source>
</reference>
<dbReference type="InterPro" id="IPR005503">
    <property type="entry name" value="FliL"/>
</dbReference>
<accession>A0A0A7REY0</accession>
<sequence length="166" mass="17952">MAKENEETEGRKKSGVKWIIILPLILIIAVGGGIGGTLLTSKFLANEKTEAAKKSSDTAKISSKQVIVPVKKFLVNLADDGSGSDKYARVSLSLLVANSDNSKSIKKNTAVVRDSVINVLRQKKASDILNSADSIPNLKNELKNNINRSYGQQIVQEVFVTDLVVQ</sequence>
<comment type="similarity">
    <text evidence="3 10">Belongs to the FliL family.</text>
</comment>
<evidence type="ECO:0000256" key="7">
    <source>
        <dbReference type="ARBA" id="ARBA00022779"/>
    </source>
</evidence>
<evidence type="ECO:0000313" key="11">
    <source>
        <dbReference type="EMBL" id="AJA33761.1"/>
    </source>
</evidence>
<keyword evidence="5 10" id="KW-0145">Chemotaxis</keyword>
<keyword evidence="11" id="KW-0282">Flagellum</keyword>